<feature type="compositionally biased region" description="Polar residues" evidence="1">
    <location>
        <begin position="146"/>
        <end position="159"/>
    </location>
</feature>
<proteinExistence type="predicted"/>
<keyword evidence="3" id="KW-1185">Reference proteome</keyword>
<dbReference type="EMBL" id="JAMKFB020000020">
    <property type="protein sequence ID" value="KAL0163879.1"/>
    <property type="molecule type" value="Genomic_DNA"/>
</dbReference>
<dbReference type="AlphaFoldDB" id="A0ABD0NPK8"/>
<feature type="non-terminal residue" evidence="2">
    <location>
        <position position="224"/>
    </location>
</feature>
<reference evidence="2 3" key="1">
    <citation type="submission" date="2024-05" db="EMBL/GenBank/DDBJ databases">
        <title>Genome sequencing and assembly of Indian major carp, Cirrhinus mrigala (Hamilton, 1822).</title>
        <authorList>
            <person name="Mohindra V."/>
            <person name="Chowdhury L.M."/>
            <person name="Lal K."/>
            <person name="Jena J.K."/>
        </authorList>
    </citation>
    <scope>NUCLEOTIDE SEQUENCE [LARGE SCALE GENOMIC DNA]</scope>
    <source>
        <strain evidence="2">CM1030</strain>
        <tissue evidence="2">Blood</tissue>
    </source>
</reference>
<protein>
    <submittedName>
        <fullName evidence="2">Uncharacterized protein</fullName>
    </submittedName>
</protein>
<evidence type="ECO:0000256" key="1">
    <source>
        <dbReference type="SAM" id="MobiDB-lite"/>
    </source>
</evidence>
<feature type="non-terminal residue" evidence="2">
    <location>
        <position position="1"/>
    </location>
</feature>
<accession>A0ABD0NPK8</accession>
<feature type="region of interest" description="Disordered" evidence="1">
    <location>
        <begin position="183"/>
        <end position="224"/>
    </location>
</feature>
<feature type="compositionally biased region" description="Low complexity" evidence="1">
    <location>
        <begin position="201"/>
        <end position="213"/>
    </location>
</feature>
<name>A0ABD0NPK8_CIRMR</name>
<gene>
    <name evidence="2" type="ORF">M9458_039632</name>
</gene>
<comment type="caution">
    <text evidence="2">The sequence shown here is derived from an EMBL/GenBank/DDBJ whole genome shotgun (WGS) entry which is preliminary data.</text>
</comment>
<organism evidence="2 3">
    <name type="scientific">Cirrhinus mrigala</name>
    <name type="common">Mrigala</name>
    <dbReference type="NCBI Taxonomy" id="683832"/>
    <lineage>
        <taxon>Eukaryota</taxon>
        <taxon>Metazoa</taxon>
        <taxon>Chordata</taxon>
        <taxon>Craniata</taxon>
        <taxon>Vertebrata</taxon>
        <taxon>Euteleostomi</taxon>
        <taxon>Actinopterygii</taxon>
        <taxon>Neopterygii</taxon>
        <taxon>Teleostei</taxon>
        <taxon>Ostariophysi</taxon>
        <taxon>Cypriniformes</taxon>
        <taxon>Cyprinidae</taxon>
        <taxon>Labeoninae</taxon>
        <taxon>Labeonini</taxon>
        <taxon>Cirrhinus</taxon>
    </lineage>
</organism>
<evidence type="ECO:0000313" key="2">
    <source>
        <dbReference type="EMBL" id="KAL0163879.1"/>
    </source>
</evidence>
<sequence>ATLHGSPTSIPGQTSAGTDESALDSATLTELRSATELALHATKATAQAIGRSLASLVVLKRHLWLTLTEIKDADKVPFLDSPVSPTGLFGPAVEGFVERFSAEGRPLRLRTQLSLPNVLFEGQGRVGPRLAQPPPLCFSPDILDPPSTQLSQGTETQAPSGGPSLKELALVLGAVPAACSSPLAHSPEAGPPLSGERDNMAPPAQAVVPAPVVSGWESMNLPES</sequence>
<feature type="region of interest" description="Disordered" evidence="1">
    <location>
        <begin position="1"/>
        <end position="22"/>
    </location>
</feature>
<dbReference type="Proteomes" id="UP001529510">
    <property type="component" value="Unassembled WGS sequence"/>
</dbReference>
<evidence type="ECO:0000313" key="3">
    <source>
        <dbReference type="Proteomes" id="UP001529510"/>
    </source>
</evidence>
<feature type="region of interest" description="Disordered" evidence="1">
    <location>
        <begin position="130"/>
        <end position="164"/>
    </location>
</feature>